<sequence length="368" mass="39257">MSDSGRNWQTEIMTELFEPLTLRGTEIPNRIWLSPMCQYSCEAEDGMPGPWHLVHLGARAQGGFGLILTEASAVVPEGRISPQDAGIWNDDQAESWSAVVDFVHSQGSIIGIQLAHAGRKASTYRPFTGEPKGSVPESEGGWSTLSASPIAYPELAEPVEMTKDDIAEVVAAFAAAARRAIDAGFDLVELHAAHGYLLHSFLSPLSNQRSDEYGGDLAGRSRLLHEIYTAVRAEVGDEVPVFVRISASEWTDGGFDIAEAAEVSRALSEAGVDLIDVSSGGNYPARIPIGPGYQVSLAAAIRAKGVPTGAVGLITDPKQAETILSTGQADAIFMARAALREPSWPQRAAHVLGVEPGPYPPQYTRGAW</sequence>
<dbReference type="Pfam" id="PF00724">
    <property type="entry name" value="Oxidored_FMN"/>
    <property type="match status" value="1"/>
</dbReference>
<gene>
    <name evidence="7" type="ORF">GCM10009690_01730</name>
</gene>
<evidence type="ECO:0000256" key="5">
    <source>
        <dbReference type="ARBA" id="ARBA00023002"/>
    </source>
</evidence>
<organism evidence="7 8">
    <name type="scientific">Brevibacterium permense</name>
    <dbReference type="NCBI Taxonomy" id="234834"/>
    <lineage>
        <taxon>Bacteria</taxon>
        <taxon>Bacillati</taxon>
        <taxon>Actinomycetota</taxon>
        <taxon>Actinomycetes</taxon>
        <taxon>Micrococcales</taxon>
        <taxon>Brevibacteriaceae</taxon>
        <taxon>Brevibacterium</taxon>
    </lineage>
</organism>
<evidence type="ECO:0000256" key="1">
    <source>
        <dbReference type="ARBA" id="ARBA00001917"/>
    </source>
</evidence>
<comment type="cofactor">
    <cofactor evidence="1">
        <name>FMN</name>
        <dbReference type="ChEBI" id="CHEBI:58210"/>
    </cofactor>
</comment>
<evidence type="ECO:0000313" key="8">
    <source>
        <dbReference type="Proteomes" id="UP001500177"/>
    </source>
</evidence>
<evidence type="ECO:0000256" key="2">
    <source>
        <dbReference type="ARBA" id="ARBA00022630"/>
    </source>
</evidence>
<dbReference type="Gene3D" id="3.20.20.70">
    <property type="entry name" value="Aldolase class I"/>
    <property type="match status" value="1"/>
</dbReference>
<dbReference type="Proteomes" id="UP001500177">
    <property type="component" value="Unassembled WGS sequence"/>
</dbReference>
<dbReference type="InterPro" id="IPR013785">
    <property type="entry name" value="Aldolase_TIM"/>
</dbReference>
<proteinExistence type="predicted"/>
<dbReference type="EMBL" id="BAAALX010000001">
    <property type="protein sequence ID" value="GAA1502709.1"/>
    <property type="molecule type" value="Genomic_DNA"/>
</dbReference>
<dbReference type="InterPro" id="IPR001155">
    <property type="entry name" value="OxRdtase_FMN_N"/>
</dbReference>
<keyword evidence="8" id="KW-1185">Reference proteome</keyword>
<dbReference type="InterPro" id="IPR044152">
    <property type="entry name" value="YqjM-like"/>
</dbReference>
<accession>A0ABN1ZRR9</accession>
<evidence type="ECO:0000313" key="7">
    <source>
        <dbReference type="EMBL" id="GAA1502709.1"/>
    </source>
</evidence>
<keyword evidence="2" id="KW-0285">Flavoprotein</keyword>
<dbReference type="PANTHER" id="PTHR43303:SF4">
    <property type="entry name" value="NADPH DEHYDROGENASE C23G7.10C-RELATED"/>
    <property type="match status" value="1"/>
</dbReference>
<evidence type="ECO:0000256" key="3">
    <source>
        <dbReference type="ARBA" id="ARBA00022643"/>
    </source>
</evidence>
<evidence type="ECO:0000256" key="4">
    <source>
        <dbReference type="ARBA" id="ARBA00022857"/>
    </source>
</evidence>
<keyword evidence="5" id="KW-0560">Oxidoreductase</keyword>
<dbReference type="PANTHER" id="PTHR43303">
    <property type="entry name" value="NADPH DEHYDROGENASE C23G7.10C-RELATED"/>
    <property type="match status" value="1"/>
</dbReference>
<dbReference type="CDD" id="cd02932">
    <property type="entry name" value="OYE_YqiM_FMN"/>
    <property type="match status" value="1"/>
</dbReference>
<name>A0ABN1ZRR9_9MICO</name>
<feature type="domain" description="NADH:flavin oxidoreductase/NADH oxidase N-terminal" evidence="6">
    <location>
        <begin position="15"/>
        <end position="351"/>
    </location>
</feature>
<keyword evidence="4" id="KW-0521">NADP</keyword>
<evidence type="ECO:0000259" key="6">
    <source>
        <dbReference type="Pfam" id="PF00724"/>
    </source>
</evidence>
<comment type="caution">
    <text evidence="7">The sequence shown here is derived from an EMBL/GenBank/DDBJ whole genome shotgun (WGS) entry which is preliminary data.</text>
</comment>
<keyword evidence="3" id="KW-0288">FMN</keyword>
<reference evidence="7 8" key="1">
    <citation type="journal article" date="2019" name="Int. J. Syst. Evol. Microbiol.">
        <title>The Global Catalogue of Microorganisms (GCM) 10K type strain sequencing project: providing services to taxonomists for standard genome sequencing and annotation.</title>
        <authorList>
            <consortium name="The Broad Institute Genomics Platform"/>
            <consortium name="The Broad Institute Genome Sequencing Center for Infectious Disease"/>
            <person name="Wu L."/>
            <person name="Ma J."/>
        </authorList>
    </citation>
    <scope>NUCLEOTIDE SEQUENCE [LARGE SCALE GENOMIC DNA]</scope>
    <source>
        <strain evidence="7 8">JCM 13318</strain>
    </source>
</reference>
<dbReference type="SUPFAM" id="SSF51395">
    <property type="entry name" value="FMN-linked oxidoreductases"/>
    <property type="match status" value="1"/>
</dbReference>
<protein>
    <submittedName>
        <fullName evidence="7">NADH:flavin oxidoreductase/NADH oxidase</fullName>
    </submittedName>
</protein>